<proteinExistence type="predicted"/>
<dbReference type="AlphaFoldDB" id="A0A9X6BAH6"/>
<comment type="caution">
    <text evidence="1">The sequence shown here is derived from an EMBL/GenBank/DDBJ whole genome shotgun (WGS) entry which is preliminary data.</text>
</comment>
<gene>
    <name evidence="1" type="ORF">BLX06_11520</name>
</gene>
<accession>A0A9X6BAH6</accession>
<organism evidence="1 2">
    <name type="scientific">Bacillus cereus</name>
    <dbReference type="NCBI Taxonomy" id="1396"/>
    <lineage>
        <taxon>Bacteria</taxon>
        <taxon>Bacillati</taxon>
        <taxon>Bacillota</taxon>
        <taxon>Bacilli</taxon>
        <taxon>Bacillales</taxon>
        <taxon>Bacillaceae</taxon>
        <taxon>Bacillus</taxon>
        <taxon>Bacillus cereus group</taxon>
    </lineage>
</organism>
<dbReference type="RefSeq" id="WP_078186571.1">
    <property type="nucleotide sequence ID" value="NZ_MUAU01000028.1"/>
</dbReference>
<dbReference type="EMBL" id="MUAU01000028">
    <property type="protein sequence ID" value="OOR74857.1"/>
    <property type="molecule type" value="Genomic_DNA"/>
</dbReference>
<dbReference type="Proteomes" id="UP000190641">
    <property type="component" value="Unassembled WGS sequence"/>
</dbReference>
<evidence type="ECO:0000313" key="1">
    <source>
        <dbReference type="EMBL" id="OOR74857.1"/>
    </source>
</evidence>
<protein>
    <submittedName>
        <fullName evidence="1">Uncharacterized protein</fullName>
    </submittedName>
</protein>
<name>A0A9X6BAH6_BACCE</name>
<reference evidence="1 2" key="1">
    <citation type="submission" date="2017-01" db="EMBL/GenBank/DDBJ databases">
        <title>Bacillus cereus isolates.</title>
        <authorList>
            <person name="Beno S.M."/>
        </authorList>
    </citation>
    <scope>NUCLEOTIDE SEQUENCE [LARGE SCALE GENOMIC DNA]</scope>
    <source>
        <strain evidence="1 2">FSL K6-1030</strain>
    </source>
</reference>
<evidence type="ECO:0000313" key="2">
    <source>
        <dbReference type="Proteomes" id="UP000190641"/>
    </source>
</evidence>
<sequence length="81" mass="9148">MKRQKIKNAMVKMVVSNDSFLPIPWKRGVYEKYSSSLFFNVWSFFGSGGASKTILVILRAVDFHPIKGLTGLNGFGFRCKV</sequence>